<evidence type="ECO:0000256" key="3">
    <source>
        <dbReference type="ARBA" id="ARBA00022679"/>
    </source>
</evidence>
<evidence type="ECO:0000256" key="2">
    <source>
        <dbReference type="ARBA" id="ARBA00012169"/>
    </source>
</evidence>
<dbReference type="PANTHER" id="PTHR10048">
    <property type="entry name" value="PHOSPHATIDYLINOSITOL KINASE"/>
    <property type="match status" value="1"/>
</dbReference>
<dbReference type="CDD" id="cd00871">
    <property type="entry name" value="PI4Ka"/>
    <property type="match status" value="1"/>
</dbReference>
<dbReference type="SUPFAM" id="SSF56112">
    <property type="entry name" value="Protein kinase-like (PK-like)"/>
    <property type="match status" value="1"/>
</dbReference>
<dbReference type="Pfam" id="PF00613">
    <property type="entry name" value="PI3Ka"/>
    <property type="match status" value="1"/>
</dbReference>
<dbReference type="Gene3D" id="1.25.40.70">
    <property type="entry name" value="Phosphatidylinositol 3-kinase, accessory domain (PIK)"/>
    <property type="match status" value="1"/>
</dbReference>
<dbReference type="PANTHER" id="PTHR10048:SF15">
    <property type="entry name" value="PHOSPHATIDYLINOSITOL 4-KINASE ALPHA"/>
    <property type="match status" value="1"/>
</dbReference>
<name>A0ABV0YSB4_9TELE</name>
<dbReference type="PROSITE" id="PS51545">
    <property type="entry name" value="PIK_HELICAL"/>
    <property type="match status" value="1"/>
</dbReference>
<dbReference type="InterPro" id="IPR015433">
    <property type="entry name" value="PI3/4_kinase"/>
</dbReference>
<feature type="domain" description="PI3K/PI4K catalytic" evidence="5">
    <location>
        <begin position="707"/>
        <end position="810"/>
    </location>
</feature>
<comment type="caution">
    <text evidence="7">The sequence shown here is derived from an EMBL/GenBank/DDBJ whole genome shotgun (WGS) entry which is preliminary data.</text>
</comment>
<protein>
    <recommendedName>
        <fullName evidence="2">1-phosphatidylinositol 4-kinase</fullName>
        <ecNumber evidence="2">2.7.1.67</ecNumber>
    </recommendedName>
</protein>
<dbReference type="InterPro" id="IPR011009">
    <property type="entry name" value="Kinase-like_dom_sf"/>
</dbReference>
<dbReference type="Pfam" id="PF00454">
    <property type="entry name" value="PI3_PI4_kinase"/>
    <property type="match status" value="1"/>
</dbReference>
<comment type="similarity">
    <text evidence="1">Belongs to the PI3/PI4-kinase family. Type III PI4K subfamily.</text>
</comment>
<dbReference type="InterPro" id="IPR016024">
    <property type="entry name" value="ARM-type_fold"/>
</dbReference>
<evidence type="ECO:0000313" key="8">
    <source>
        <dbReference type="Proteomes" id="UP001469553"/>
    </source>
</evidence>
<dbReference type="EMBL" id="JAHRIP010039774">
    <property type="protein sequence ID" value="MEQ2296300.1"/>
    <property type="molecule type" value="Genomic_DNA"/>
</dbReference>
<evidence type="ECO:0000256" key="1">
    <source>
        <dbReference type="ARBA" id="ARBA00006209"/>
    </source>
</evidence>
<evidence type="ECO:0000313" key="7">
    <source>
        <dbReference type="EMBL" id="MEQ2296300.1"/>
    </source>
</evidence>
<evidence type="ECO:0000259" key="6">
    <source>
        <dbReference type="PROSITE" id="PS51545"/>
    </source>
</evidence>
<dbReference type="SMART" id="SM00145">
    <property type="entry name" value="PI3Ka"/>
    <property type="match status" value="1"/>
</dbReference>
<dbReference type="Gene3D" id="3.30.1010.10">
    <property type="entry name" value="Phosphatidylinositol 3-kinase Catalytic Subunit, Chain A, domain 4"/>
    <property type="match status" value="1"/>
</dbReference>
<feature type="non-terminal residue" evidence="7">
    <location>
        <position position="1"/>
    </location>
</feature>
<proteinExistence type="inferred from homology"/>
<dbReference type="EC" id="2.7.1.67" evidence="2"/>
<dbReference type="SUPFAM" id="SSF48371">
    <property type="entry name" value="ARM repeat"/>
    <property type="match status" value="1"/>
</dbReference>
<organism evidence="7 8">
    <name type="scientific">Ameca splendens</name>
    <dbReference type="NCBI Taxonomy" id="208324"/>
    <lineage>
        <taxon>Eukaryota</taxon>
        <taxon>Metazoa</taxon>
        <taxon>Chordata</taxon>
        <taxon>Craniata</taxon>
        <taxon>Vertebrata</taxon>
        <taxon>Euteleostomi</taxon>
        <taxon>Actinopterygii</taxon>
        <taxon>Neopterygii</taxon>
        <taxon>Teleostei</taxon>
        <taxon>Neoteleostei</taxon>
        <taxon>Acanthomorphata</taxon>
        <taxon>Ovalentaria</taxon>
        <taxon>Atherinomorphae</taxon>
        <taxon>Cyprinodontiformes</taxon>
        <taxon>Goodeidae</taxon>
        <taxon>Ameca</taxon>
    </lineage>
</organism>
<dbReference type="InterPro" id="IPR000403">
    <property type="entry name" value="PI3/4_kinase_cat_dom"/>
</dbReference>
<dbReference type="Proteomes" id="UP001469553">
    <property type="component" value="Unassembled WGS sequence"/>
</dbReference>
<dbReference type="PROSITE" id="PS50290">
    <property type="entry name" value="PI3_4_KINASE_3"/>
    <property type="match status" value="1"/>
</dbReference>
<feature type="domain" description="PIK helical" evidence="6">
    <location>
        <begin position="429"/>
        <end position="617"/>
    </location>
</feature>
<dbReference type="InterPro" id="IPR045495">
    <property type="entry name" value="PI4K_N"/>
</dbReference>
<dbReference type="PROSITE" id="PS00915">
    <property type="entry name" value="PI3_4_KINASE_1"/>
    <property type="match status" value="1"/>
</dbReference>
<keyword evidence="8" id="KW-1185">Reference proteome</keyword>
<sequence length="810" mass="91351">AAFPQATQLTERPACVKKDYSNFMASLNLRNRYTGEVAGMIQFSEATHSHSDLSKLMISQMTSALERKDPDSFTQAMFKMAALLINTKNCDPQLLHHLCWSPLKMFSEHGMETAIACWEWLLAAHNGVEVPFMREMAGAWQMTVELKMGLFSETQVEAGPLAVSEESQPTPCAPDVIPHFLWIEFLVQRFEIAKYSSADQVEIFISILQRSLSLSVGGSKCSLNRHVAAIGPRFRLLTLGLTLLHADVVTNATIRNVLREKIYSTAFDFFSVAPKFPTQADKRLREDISIMIKFYACLQSDKKYLTATQLVPPDPQDMSVNSLSVMAVTDSRSSLDVAVGQRQQIAQGWINTYPLSSGMSTISKKSGLSKKSNRGSQLHKYYMKRRTLLLALLASEIERLTIWYNPLSAQELAIATEQSVETSIANWRSKYISLTEKQWKDNVNLAWSISPYLALQLPARFKNSESIVSEVTRLVRMDPASVCDVPEAVKFLVTWHTIDADSPELSHILCWAAADPPTGLSYFSSMYPPHPLTAQYGVKVLRSFPPDAILFYIPQIVQALRYDKMGYVREYILWAAQKSQLLAHQFIWNMKTNIYLDEEGHQKDPDIGELLEEMVEEITGSLSGPAKDFYQREFDFFNEITNVSAIIKPIPKGEERKKACLEALAKIKVQCGCYLPSNPEAIVLDIDYKSGTPMQSAAKAPYLAKFKVKRCGVSELEKEGLQCHSDSVDEMDGEEEARRICWQAAIFKVGDDCRQDMLALQIISLFKNIFQLVGLDLYVFPYRVVATAPGVRTNYFLTQRGLKMSKNMYL</sequence>
<dbReference type="InterPro" id="IPR001263">
    <property type="entry name" value="PI3K_accessory_dom"/>
</dbReference>
<evidence type="ECO:0000256" key="4">
    <source>
        <dbReference type="ARBA" id="ARBA00022777"/>
    </source>
</evidence>
<dbReference type="InterPro" id="IPR018936">
    <property type="entry name" value="PI3/4_kinase_CS"/>
</dbReference>
<evidence type="ECO:0000259" key="5">
    <source>
        <dbReference type="PROSITE" id="PS50290"/>
    </source>
</evidence>
<accession>A0ABV0YSB4</accession>
<dbReference type="InterPro" id="IPR042236">
    <property type="entry name" value="PI3K_accessory_sf"/>
</dbReference>
<keyword evidence="3" id="KW-0808">Transferase</keyword>
<reference evidence="7 8" key="1">
    <citation type="submission" date="2021-06" db="EMBL/GenBank/DDBJ databases">
        <authorList>
            <person name="Palmer J.M."/>
        </authorList>
    </citation>
    <scope>NUCLEOTIDE SEQUENCE [LARGE SCALE GENOMIC DNA]</scope>
    <source>
        <strain evidence="7 8">AS_MEX2019</strain>
        <tissue evidence="7">Muscle</tissue>
    </source>
</reference>
<gene>
    <name evidence="7" type="primary">PI4KA_6</name>
    <name evidence="7" type="ORF">AMECASPLE_023425</name>
</gene>
<dbReference type="Pfam" id="PF19274">
    <property type="entry name" value="PI4K_N"/>
    <property type="match status" value="1"/>
</dbReference>
<keyword evidence="4" id="KW-0418">Kinase</keyword>